<keyword evidence="7" id="KW-1185">Reference proteome</keyword>
<sequence length="593" mass="61977">MVRPARVLAALLLAFAASVLLASPAAADVDDFTFDRMEADYTLERAADGSSRMTVVETLVARFPDTDQNRGIRRLIPVEYNGQPMNPEIVSVTDETGAPRPFETEEDGDALGVVSAGDGYVHGVQTYVITYTAENVTWDFPDTGLEFNWDVNGVQWAQPFGEVTARLHLTADLAEQLTGDMACYRGPQGATEPCDGIVSDAAGDGVVIEARAAGLAPSQTLTLAVGFEDGAFTVFDTSYAASPWSWAQVVAALGSLVALIGAIVLRRGALADAPGRATIVAEYTAPRDVDALEAAVLLGRPTKAIPAEVLEQAVVGSIRILEGEKKRWGGTPLVAELVDPQRADRDGRMLLDGLFPTGAPGDRYEFGTQDTRFSQAAGGILSAAGKDLLERGLRRRVSTWTRVWPLLLAALSLVGTFVFGLVAGETGVDSWLIFALIGVGVAGVAVVVAVVFRSPLTAAGAEARDHLRGLEEFIRWAEADRIRMLQSPGGAERVAVDTDDPRQMLHLYETLLPYAVVFGQEKQWSKQLVVLYAATGVTAPHWYVGTGAFDASSFAGGIGSLSAAATASSSTSGGSSGGGSAGGGGGGGGGGGV</sequence>
<feature type="transmembrane region" description="Helical" evidence="2">
    <location>
        <begin position="403"/>
        <end position="424"/>
    </location>
</feature>
<dbReference type="RefSeq" id="WP_121057553.1">
    <property type="nucleotide sequence ID" value="NZ_RCDB01000001.1"/>
</dbReference>
<feature type="region of interest" description="Disordered" evidence="1">
    <location>
        <begin position="566"/>
        <end position="593"/>
    </location>
</feature>
<evidence type="ECO:0000313" key="6">
    <source>
        <dbReference type="EMBL" id="RLK52756.1"/>
    </source>
</evidence>
<dbReference type="Pfam" id="PF09972">
    <property type="entry name" value="DUF2207"/>
    <property type="match status" value="1"/>
</dbReference>
<feature type="signal peptide" evidence="3">
    <location>
        <begin position="1"/>
        <end position="27"/>
    </location>
</feature>
<evidence type="ECO:0000259" key="5">
    <source>
        <dbReference type="Pfam" id="PF20990"/>
    </source>
</evidence>
<evidence type="ECO:0000256" key="3">
    <source>
        <dbReference type="SAM" id="SignalP"/>
    </source>
</evidence>
<reference evidence="6 7" key="1">
    <citation type="journal article" date="2015" name="Stand. Genomic Sci.">
        <title>Genomic Encyclopedia of Bacterial and Archaeal Type Strains, Phase III: the genomes of soil and plant-associated and newly described type strains.</title>
        <authorList>
            <person name="Whitman W.B."/>
            <person name="Woyke T."/>
            <person name="Klenk H.P."/>
            <person name="Zhou Y."/>
            <person name="Lilburn T.G."/>
            <person name="Beck B.J."/>
            <person name="De Vos P."/>
            <person name="Vandamme P."/>
            <person name="Eisen J.A."/>
            <person name="Garrity G."/>
            <person name="Hugenholtz P."/>
            <person name="Kyrpides N.C."/>
        </authorList>
    </citation>
    <scope>NUCLEOTIDE SEQUENCE [LARGE SCALE GENOMIC DNA]</scope>
    <source>
        <strain evidence="6 7">S2T63</strain>
    </source>
</reference>
<name>A0A498CEB0_9MICO</name>
<feature type="domain" description="Predicted membrane protein YciQ-like C-terminal" evidence="5">
    <location>
        <begin position="282"/>
        <end position="528"/>
    </location>
</feature>
<protein>
    <submittedName>
        <fullName evidence="6">Putative membrane protein DUF2207</fullName>
    </submittedName>
</protein>
<accession>A0A498CEB0</accession>
<keyword evidence="2" id="KW-0472">Membrane</keyword>
<keyword evidence="2" id="KW-1133">Transmembrane helix</keyword>
<comment type="caution">
    <text evidence="6">The sequence shown here is derived from an EMBL/GenBank/DDBJ whole genome shotgun (WGS) entry which is preliminary data.</text>
</comment>
<dbReference type="Pfam" id="PF20990">
    <property type="entry name" value="DUF2207_C"/>
    <property type="match status" value="1"/>
</dbReference>
<gene>
    <name evidence="6" type="ORF">C7474_0713</name>
</gene>
<feature type="transmembrane region" description="Helical" evidence="2">
    <location>
        <begin position="430"/>
        <end position="452"/>
    </location>
</feature>
<dbReference type="Proteomes" id="UP000273158">
    <property type="component" value="Unassembled WGS sequence"/>
</dbReference>
<evidence type="ECO:0000256" key="2">
    <source>
        <dbReference type="SAM" id="Phobius"/>
    </source>
</evidence>
<feature type="chain" id="PRO_5019762869" evidence="3">
    <location>
        <begin position="28"/>
        <end position="593"/>
    </location>
</feature>
<evidence type="ECO:0000256" key="1">
    <source>
        <dbReference type="SAM" id="MobiDB-lite"/>
    </source>
</evidence>
<feature type="domain" description="DUF2207" evidence="4">
    <location>
        <begin position="39"/>
        <end position="170"/>
    </location>
</feature>
<keyword evidence="2" id="KW-0812">Transmembrane</keyword>
<proteinExistence type="predicted"/>
<dbReference type="AlphaFoldDB" id="A0A498CEB0"/>
<feature type="compositionally biased region" description="Gly residues" evidence="1">
    <location>
        <begin position="574"/>
        <end position="593"/>
    </location>
</feature>
<dbReference type="EMBL" id="RCDB01000001">
    <property type="protein sequence ID" value="RLK52756.1"/>
    <property type="molecule type" value="Genomic_DNA"/>
</dbReference>
<feature type="transmembrane region" description="Helical" evidence="2">
    <location>
        <begin position="244"/>
        <end position="265"/>
    </location>
</feature>
<evidence type="ECO:0000259" key="4">
    <source>
        <dbReference type="Pfam" id="PF09972"/>
    </source>
</evidence>
<dbReference type="InterPro" id="IPR048389">
    <property type="entry name" value="YciQ-like_C"/>
</dbReference>
<dbReference type="OrthoDB" id="4973253at2"/>
<dbReference type="InterPro" id="IPR018702">
    <property type="entry name" value="DUF2207"/>
</dbReference>
<organism evidence="6 7">
    <name type="scientific">Microbacterium telephonicum</name>
    <dbReference type="NCBI Taxonomy" id="1714841"/>
    <lineage>
        <taxon>Bacteria</taxon>
        <taxon>Bacillati</taxon>
        <taxon>Actinomycetota</taxon>
        <taxon>Actinomycetes</taxon>
        <taxon>Micrococcales</taxon>
        <taxon>Microbacteriaceae</taxon>
        <taxon>Microbacterium</taxon>
    </lineage>
</organism>
<evidence type="ECO:0000313" key="7">
    <source>
        <dbReference type="Proteomes" id="UP000273158"/>
    </source>
</evidence>
<keyword evidence="3" id="KW-0732">Signal</keyword>